<comment type="similarity">
    <text evidence="2">Belongs to the prominin family.</text>
</comment>
<comment type="subcellular location">
    <subcellularLocation>
        <location evidence="1">Membrane</location>
        <topology evidence="1">Multi-pass membrane protein</topology>
    </subcellularLocation>
</comment>
<evidence type="ECO:0000256" key="5">
    <source>
        <dbReference type="ARBA" id="ARBA00023136"/>
    </source>
</evidence>
<feature type="compositionally biased region" description="Low complexity" evidence="7">
    <location>
        <begin position="895"/>
        <end position="911"/>
    </location>
</feature>
<feature type="compositionally biased region" description="Basic residues" evidence="7">
    <location>
        <begin position="914"/>
        <end position="925"/>
    </location>
</feature>
<evidence type="ECO:0000256" key="3">
    <source>
        <dbReference type="ARBA" id="ARBA00022692"/>
    </source>
</evidence>
<evidence type="ECO:0008006" key="12">
    <source>
        <dbReference type="Google" id="ProtNLM"/>
    </source>
</evidence>
<keyword evidence="9" id="KW-0732">Signal</keyword>
<evidence type="ECO:0000256" key="1">
    <source>
        <dbReference type="ARBA" id="ARBA00004141"/>
    </source>
</evidence>
<keyword evidence="4 8" id="KW-1133">Transmembrane helix</keyword>
<feature type="transmembrane region" description="Helical" evidence="8">
    <location>
        <begin position="498"/>
        <end position="527"/>
    </location>
</feature>
<keyword evidence="3 8" id="KW-0812">Transmembrane</keyword>
<dbReference type="AlphaFoldDB" id="A0A267G8B2"/>
<dbReference type="PANTHER" id="PTHR22730">
    <property type="entry name" value="PROMININ PROM PROTEIN"/>
    <property type="match status" value="1"/>
</dbReference>
<name>A0A267G8B2_9PLAT</name>
<feature type="transmembrane region" description="Helical" evidence="8">
    <location>
        <begin position="107"/>
        <end position="135"/>
    </location>
</feature>
<dbReference type="OrthoDB" id="6229420at2759"/>
<accession>A0A267G8B2</accession>
<evidence type="ECO:0000256" key="6">
    <source>
        <dbReference type="ARBA" id="ARBA00023180"/>
    </source>
</evidence>
<feature type="signal peptide" evidence="9">
    <location>
        <begin position="1"/>
        <end position="31"/>
    </location>
</feature>
<proteinExistence type="inferred from homology"/>
<sequence>MPSKQKAILPTASWLPCLLGILLCLPSNSLCAKPMPSKEDSAAPLKKSVEPFYQLTEQFLDFIQPVDKSIGLLEDGIRVFTNHSVIAEYYSDWQTTTRRHTMSMLGYAILTCLGLLFIIIVPLAGCCVFCCRCCCGKCGGRLHHMERKGARCRRNCYGTSLTVLCTVMLCGVVLAFISNQLFRNAMDPKRPDYVFLQATKSLGLAAAELSAAPDRARNDSGRVRTLTAAVVRPAVAGAARKFRDHLIARSGVRAPLDEAEAANRLLADSGRLADELRRNWPALRDDLDRHLNGSLNDARQLLRGGGGGGGGVGGCPIGADPNDCQLLRDRLAVMKPGGDFDAAPAQCNSQLSSWLPVGTESGSASRLSRSLSETEASLAGLADAAIGQLDTADGPVKEAIAAVNSTDQLLEPVWKAAEGLAVRVSSVHSDLAAGLVPDSGRTRSLEYVFLQVAPYWHLALVLMASLALTILVLYYLGLAFGCCGEAPYDDARCCNRGAAAYLLMAGSGLAFMLAWLLMLAVMLLFLAGGAVDTELCRFLTGRAGPAGYRALDTVASAYTRRYQPDRMRENGAPFQALLGDCRPVSDVRPGLAGALNLPELVNGTKPDRAFRRLSTRSVQLLNSRRDSLVGGLRLRPNLTELIRQAGAARTVDLSACAGSLTTSGSLTAAASADVIRGDPDGAGIAALHRISAAAVADLAEHQAWSRIVDQLDADLIRTLGRLSDQRRRVQQLSDARTRLIDLVGPDGRGGSRLADRLGVADSSIRRSDALSEAIDAGAGANLTVGLSAGLVDAAAAALSGVADCRKISDALNGAVRAPCQSALRPFNGFWAGLGLFLVCLPTCLVFSLKLVNLYRKSSKYERDFEEPDYMAYQGFCPSDTVPLDGRRKRGKTADSSNGAGKSRAGRGSSGRSRGGGRQRQQHQCHPHYSERDTDATAVAVARANRRCQQFQMQQLQLQQQRYSQLPPYASEAYDY</sequence>
<dbReference type="InterPro" id="IPR008795">
    <property type="entry name" value="Prominin"/>
</dbReference>
<dbReference type="Pfam" id="PF05478">
    <property type="entry name" value="Prominin"/>
    <property type="match status" value="2"/>
</dbReference>
<feature type="transmembrane region" description="Helical" evidence="8">
    <location>
        <begin position="156"/>
        <end position="177"/>
    </location>
</feature>
<evidence type="ECO:0000313" key="11">
    <source>
        <dbReference type="Proteomes" id="UP000215902"/>
    </source>
</evidence>
<evidence type="ECO:0000256" key="7">
    <source>
        <dbReference type="SAM" id="MobiDB-lite"/>
    </source>
</evidence>
<dbReference type="EMBL" id="NIVC01000524">
    <property type="protein sequence ID" value="PAA81559.1"/>
    <property type="molecule type" value="Genomic_DNA"/>
</dbReference>
<feature type="transmembrane region" description="Helical" evidence="8">
    <location>
        <begin position="455"/>
        <end position="477"/>
    </location>
</feature>
<comment type="caution">
    <text evidence="10">The sequence shown here is derived from an EMBL/GenBank/DDBJ whole genome shotgun (WGS) entry which is preliminary data.</text>
</comment>
<evidence type="ECO:0000256" key="9">
    <source>
        <dbReference type="SAM" id="SignalP"/>
    </source>
</evidence>
<feature type="transmembrane region" description="Helical" evidence="8">
    <location>
        <begin position="829"/>
        <end position="851"/>
    </location>
</feature>
<evidence type="ECO:0000256" key="4">
    <source>
        <dbReference type="ARBA" id="ARBA00022989"/>
    </source>
</evidence>
<feature type="chain" id="PRO_5012515166" description="Prominin-like protein" evidence="9">
    <location>
        <begin position="32"/>
        <end position="975"/>
    </location>
</feature>
<protein>
    <recommendedName>
        <fullName evidence="12">Prominin-like protein</fullName>
    </recommendedName>
</protein>
<organism evidence="10 11">
    <name type="scientific">Macrostomum lignano</name>
    <dbReference type="NCBI Taxonomy" id="282301"/>
    <lineage>
        <taxon>Eukaryota</taxon>
        <taxon>Metazoa</taxon>
        <taxon>Spiralia</taxon>
        <taxon>Lophotrochozoa</taxon>
        <taxon>Platyhelminthes</taxon>
        <taxon>Rhabditophora</taxon>
        <taxon>Macrostomorpha</taxon>
        <taxon>Macrostomida</taxon>
        <taxon>Macrostomidae</taxon>
        <taxon>Macrostomum</taxon>
    </lineage>
</organism>
<reference evidence="10 11" key="1">
    <citation type="submission" date="2017-06" db="EMBL/GenBank/DDBJ databases">
        <title>A platform for efficient transgenesis in Macrostomum lignano, a flatworm model organism for stem cell research.</title>
        <authorList>
            <person name="Berezikov E."/>
        </authorList>
    </citation>
    <scope>NUCLEOTIDE SEQUENCE [LARGE SCALE GENOMIC DNA]</scope>
    <source>
        <strain evidence="10">DV1</strain>
        <tissue evidence="10">Whole organism</tissue>
    </source>
</reference>
<evidence type="ECO:0000313" key="10">
    <source>
        <dbReference type="EMBL" id="PAA81559.1"/>
    </source>
</evidence>
<gene>
    <name evidence="10" type="ORF">BOX15_Mlig027908g1</name>
</gene>
<keyword evidence="11" id="KW-1185">Reference proteome</keyword>
<keyword evidence="5 8" id="KW-0472">Membrane</keyword>
<feature type="region of interest" description="Disordered" evidence="7">
    <location>
        <begin position="881"/>
        <end position="933"/>
    </location>
</feature>
<evidence type="ECO:0000256" key="2">
    <source>
        <dbReference type="ARBA" id="ARBA00006058"/>
    </source>
</evidence>
<dbReference type="GO" id="GO:0016020">
    <property type="term" value="C:membrane"/>
    <property type="evidence" value="ECO:0007669"/>
    <property type="project" value="UniProtKB-SubCell"/>
</dbReference>
<keyword evidence="6" id="KW-0325">Glycoprotein</keyword>
<dbReference type="PANTHER" id="PTHR22730:SF1">
    <property type="entry name" value="PROMININ-LIKE PROTEIN"/>
    <property type="match status" value="1"/>
</dbReference>
<dbReference type="Proteomes" id="UP000215902">
    <property type="component" value="Unassembled WGS sequence"/>
</dbReference>
<evidence type="ECO:0000256" key="8">
    <source>
        <dbReference type="SAM" id="Phobius"/>
    </source>
</evidence>